<keyword evidence="3" id="KW-0274">FAD</keyword>
<dbReference type="InterPro" id="IPR051209">
    <property type="entry name" value="FAD-bind_Monooxygenase_sf"/>
</dbReference>
<dbReference type="InterPro" id="IPR036188">
    <property type="entry name" value="FAD/NAD-bd_sf"/>
</dbReference>
<evidence type="ECO:0000256" key="1">
    <source>
        <dbReference type="ARBA" id="ARBA00010139"/>
    </source>
</evidence>
<reference evidence="5" key="1">
    <citation type="submission" date="2021-12" db="EMBL/GenBank/DDBJ databases">
        <title>Black yeast isolated from Biological Soil Crust.</title>
        <authorList>
            <person name="Kurbessoian T."/>
        </authorList>
    </citation>
    <scope>NUCLEOTIDE SEQUENCE</scope>
    <source>
        <strain evidence="5">CCFEE 5208</strain>
    </source>
</reference>
<sequence length="631" mass="71804">MGQEQYINADPLAHPAAAAFIPRYLHQGLPDSSGRPDVRIRDDFYGTRRKLRIGVLGAGISGLNFLHYAEQHLRDVEIVVYERNEDVGGVWLTSKYPGVRCDIPSIVYQFSWRTNVWSEMYAPAAENLAYLQTVAKENDFYRYIKFKHEISRAAWSDEDAMWALSVKDLTTGDSFEDKVHLFLEFNGPVSNPRLTPIAGINDFKGEVVHPAYWSDQTSVDNKRVALIGYGCSGVQIGPNIVDRVTKLYTWFRTRRTFSHLPTKPSRQREEQTSSVCRREHLTQFLKLIVHADSDEQKALLADPDVYLTYRKAVDDAFYRRYSYIINGSDMSKIVKDNTVKYMREKLAHKPDLLETILPEGFDIGCRRQTFAYGYMEAISDPKTTVFSKPPQRLTAKGILDADGVEHELDMVIAATGYDQSHLPRFPKLVNGKSVTDFWSNPMSPPSYMAVCLKGMPNYFNPSSVYGPLPQGNYYQSSEAFTKYIVKTISKMQIDRIVSITPKDKAVDHFVRHANAFLKRTAVTGPCVAWYKGNENTAPPAIWPGARSQFLRVMETPRFEDFDMVYEDEEDMFAYFGNGWTLEDDAEEDTDKTWYMGKPGREVDPDVIGRLKGTDGSVKHIVQGMSGMSRLP</sequence>
<dbReference type="Proteomes" id="UP001168146">
    <property type="component" value="Unassembled WGS sequence"/>
</dbReference>
<proteinExistence type="inferred from homology"/>
<dbReference type="GO" id="GO:0050661">
    <property type="term" value="F:NADP binding"/>
    <property type="evidence" value="ECO:0007669"/>
    <property type="project" value="InterPro"/>
</dbReference>
<evidence type="ECO:0000313" key="5">
    <source>
        <dbReference type="EMBL" id="KAK0313328.1"/>
    </source>
</evidence>
<evidence type="ECO:0000256" key="3">
    <source>
        <dbReference type="ARBA" id="ARBA00022827"/>
    </source>
</evidence>
<evidence type="ECO:0000313" key="6">
    <source>
        <dbReference type="Proteomes" id="UP001168146"/>
    </source>
</evidence>
<name>A0AAN6FD16_9PEZI</name>
<keyword evidence="2" id="KW-0285">Flavoprotein</keyword>
<dbReference type="Gene3D" id="3.50.50.60">
    <property type="entry name" value="FAD/NAD(P)-binding domain"/>
    <property type="match status" value="3"/>
</dbReference>
<evidence type="ECO:0008006" key="7">
    <source>
        <dbReference type="Google" id="ProtNLM"/>
    </source>
</evidence>
<dbReference type="GO" id="GO:0050660">
    <property type="term" value="F:flavin adenine dinucleotide binding"/>
    <property type="evidence" value="ECO:0007669"/>
    <property type="project" value="InterPro"/>
</dbReference>
<dbReference type="Pfam" id="PF00743">
    <property type="entry name" value="FMO-like"/>
    <property type="match status" value="1"/>
</dbReference>
<dbReference type="InterPro" id="IPR020946">
    <property type="entry name" value="Flavin_mOase-like"/>
</dbReference>
<dbReference type="GO" id="GO:0004499">
    <property type="term" value="F:N,N-dimethylaniline monooxygenase activity"/>
    <property type="evidence" value="ECO:0007669"/>
    <property type="project" value="InterPro"/>
</dbReference>
<organism evidence="5 6">
    <name type="scientific">Friedmanniomyces endolithicus</name>
    <dbReference type="NCBI Taxonomy" id="329885"/>
    <lineage>
        <taxon>Eukaryota</taxon>
        <taxon>Fungi</taxon>
        <taxon>Dikarya</taxon>
        <taxon>Ascomycota</taxon>
        <taxon>Pezizomycotina</taxon>
        <taxon>Dothideomycetes</taxon>
        <taxon>Dothideomycetidae</taxon>
        <taxon>Mycosphaerellales</taxon>
        <taxon>Teratosphaeriaceae</taxon>
        <taxon>Friedmanniomyces</taxon>
    </lineage>
</organism>
<comment type="caution">
    <text evidence="5">The sequence shown here is derived from an EMBL/GenBank/DDBJ whole genome shotgun (WGS) entry which is preliminary data.</text>
</comment>
<evidence type="ECO:0000256" key="4">
    <source>
        <dbReference type="ARBA" id="ARBA00023002"/>
    </source>
</evidence>
<dbReference type="SUPFAM" id="SSF51905">
    <property type="entry name" value="FAD/NAD(P)-binding domain"/>
    <property type="match status" value="3"/>
</dbReference>
<dbReference type="PANTHER" id="PTHR42877:SF7">
    <property type="entry name" value="FLAVIN-BINDING MONOOXYGENASE-RELATED"/>
    <property type="match status" value="1"/>
</dbReference>
<gene>
    <name evidence="5" type="ORF">LTR82_013562</name>
</gene>
<comment type="similarity">
    <text evidence="1">Belongs to the FAD-binding monooxygenase family.</text>
</comment>
<dbReference type="PANTHER" id="PTHR42877">
    <property type="entry name" value="L-ORNITHINE N(5)-MONOOXYGENASE-RELATED"/>
    <property type="match status" value="1"/>
</dbReference>
<accession>A0AAN6FD16</accession>
<dbReference type="AlphaFoldDB" id="A0AAN6FD16"/>
<dbReference type="EMBL" id="JASUXU010000060">
    <property type="protein sequence ID" value="KAK0313328.1"/>
    <property type="molecule type" value="Genomic_DNA"/>
</dbReference>
<keyword evidence="4" id="KW-0560">Oxidoreductase</keyword>
<evidence type="ECO:0000256" key="2">
    <source>
        <dbReference type="ARBA" id="ARBA00022630"/>
    </source>
</evidence>
<protein>
    <recommendedName>
        <fullName evidence="7">FAD/NAD(P)-binding domain-containing protein</fullName>
    </recommendedName>
</protein>